<comment type="caution">
    <text evidence="3">The sequence shown here is derived from an EMBL/GenBank/DDBJ whole genome shotgun (WGS) entry which is preliminary data.</text>
</comment>
<dbReference type="AlphaFoldDB" id="A0A9P5I7P3"/>
<keyword evidence="4" id="KW-1185">Reference proteome</keyword>
<evidence type="ECO:0000256" key="2">
    <source>
        <dbReference type="SAM" id="Phobius"/>
    </source>
</evidence>
<keyword evidence="2" id="KW-0472">Membrane</keyword>
<gene>
    <name evidence="3" type="ORF">EAE97_009189</name>
</gene>
<feature type="region of interest" description="Disordered" evidence="1">
    <location>
        <begin position="167"/>
        <end position="210"/>
    </location>
</feature>
<evidence type="ECO:0000313" key="4">
    <source>
        <dbReference type="Proteomes" id="UP000710849"/>
    </source>
</evidence>
<name>A0A9P5I7P3_9HELO</name>
<accession>A0A9P5I7P3</accession>
<dbReference type="RefSeq" id="XP_038729260.1">
    <property type="nucleotide sequence ID" value="XM_038879704.1"/>
</dbReference>
<feature type="transmembrane region" description="Helical" evidence="2">
    <location>
        <begin position="53"/>
        <end position="74"/>
    </location>
</feature>
<dbReference type="Proteomes" id="UP000710849">
    <property type="component" value="Unassembled WGS sequence"/>
</dbReference>
<protein>
    <submittedName>
        <fullName evidence="3">Uncharacterized protein</fullName>
    </submittedName>
</protein>
<feature type="compositionally biased region" description="Basic and acidic residues" evidence="1">
    <location>
        <begin position="186"/>
        <end position="197"/>
    </location>
</feature>
<reference evidence="3 4" key="1">
    <citation type="journal article" date="2020" name="Genome Biol. Evol.">
        <title>Comparative genomics of Sclerotiniaceae.</title>
        <authorList>
            <person name="Valero Jimenez C.A."/>
            <person name="Steentjes M."/>
            <person name="Scholten O.E."/>
            <person name="Van Kan J.A.L."/>
        </authorList>
    </citation>
    <scope>NUCLEOTIDE SEQUENCE [LARGE SCALE GENOMIC DNA]</scope>
    <source>
        <strain evidence="3 4">MUCL 94</strain>
    </source>
</reference>
<keyword evidence="2" id="KW-0812">Transmembrane</keyword>
<keyword evidence="2" id="KW-1133">Transmembrane helix</keyword>
<feature type="compositionally biased region" description="Polar residues" evidence="1">
    <location>
        <begin position="198"/>
        <end position="210"/>
    </location>
</feature>
<evidence type="ECO:0000256" key="1">
    <source>
        <dbReference type="SAM" id="MobiDB-lite"/>
    </source>
</evidence>
<evidence type="ECO:0000313" key="3">
    <source>
        <dbReference type="EMBL" id="KAF7930980.1"/>
    </source>
</evidence>
<dbReference type="EMBL" id="RCSW01000021">
    <property type="protein sequence ID" value="KAF7930980.1"/>
    <property type="molecule type" value="Genomic_DNA"/>
</dbReference>
<sequence>MRFILPLSLSLMGFGLSVVHTFMDSHVEVLTPTRLKQPSIISSLSLLPTVQNIAFLATLPALGIYTLALISIGIMPSNVQALSFGPGGLDHTPHLPPSPLASAHKQRAHPRDISVVATSIMHENSYHVAEALIKKFGDLLRRVNSEHVEFESSGSLLKFAALGRDSADKGESTNIDPHESCTGSSDQHHVTKSDLKIQRNSNTLQSGDVKSGSLISRSRWQDFIHLCWGLGAHYDPHKNRCDGD</sequence>
<dbReference type="GeneID" id="62152777"/>
<proteinExistence type="predicted"/>
<feature type="compositionally biased region" description="Basic and acidic residues" evidence="1">
    <location>
        <begin position="167"/>
        <end position="179"/>
    </location>
</feature>
<organism evidence="3 4">
    <name type="scientific">Botrytis byssoidea</name>
    <dbReference type="NCBI Taxonomy" id="139641"/>
    <lineage>
        <taxon>Eukaryota</taxon>
        <taxon>Fungi</taxon>
        <taxon>Dikarya</taxon>
        <taxon>Ascomycota</taxon>
        <taxon>Pezizomycotina</taxon>
        <taxon>Leotiomycetes</taxon>
        <taxon>Helotiales</taxon>
        <taxon>Sclerotiniaceae</taxon>
        <taxon>Botrytis</taxon>
    </lineage>
</organism>